<dbReference type="RefSeq" id="WP_091822122.1">
    <property type="nucleotide sequence ID" value="NZ_FNRJ01000001.1"/>
</dbReference>
<accession>A0A1H3Y1W6</accession>
<dbReference type="OrthoDB" id="5345368at2"/>
<keyword evidence="1" id="KW-0560">Oxidoreductase</keyword>
<evidence type="ECO:0000256" key="1">
    <source>
        <dbReference type="ARBA" id="ARBA00023002"/>
    </source>
</evidence>
<dbReference type="PANTHER" id="PTHR35176:SF6">
    <property type="entry name" value="HEME OXYGENASE HI_0854-RELATED"/>
    <property type="match status" value="1"/>
</dbReference>
<dbReference type="Gene3D" id="2.30.110.10">
    <property type="entry name" value="Electron Transport, Fmn-binding Protein, Chain A"/>
    <property type="match status" value="1"/>
</dbReference>
<dbReference type="GO" id="GO:0070967">
    <property type="term" value="F:coenzyme F420 binding"/>
    <property type="evidence" value="ECO:0007669"/>
    <property type="project" value="TreeGrafter"/>
</dbReference>
<keyword evidence="4" id="KW-1185">Reference proteome</keyword>
<protein>
    <recommendedName>
        <fullName evidence="2">Pyridoxamine 5'-phosphate oxidase N-terminal domain-containing protein</fullName>
    </recommendedName>
</protein>
<feature type="domain" description="Pyridoxamine 5'-phosphate oxidase N-terminal" evidence="2">
    <location>
        <begin position="12"/>
        <end position="142"/>
    </location>
</feature>
<sequence>MTNPTQAEKIGTEVQSFIDSRRSLMLSSLTIEGEPYASYAPFAFKDGEIYVLLSEIAIHALNLQANPTASVLIVEDEDSAKELFARRRVNYKVQAQHIETTSPGWEEGIKILSARLGNRIDNLSQLSDFKLFKLIPQSGRYVKGFGRAFTLEGTGTQGMGVSHLRDGHKRRESVTT</sequence>
<dbReference type="GO" id="GO:0016627">
    <property type="term" value="F:oxidoreductase activity, acting on the CH-CH group of donors"/>
    <property type="evidence" value="ECO:0007669"/>
    <property type="project" value="TreeGrafter"/>
</dbReference>
<reference evidence="4" key="1">
    <citation type="submission" date="2016-10" db="EMBL/GenBank/DDBJ databases">
        <authorList>
            <person name="Varghese N."/>
            <person name="Submissions S."/>
        </authorList>
    </citation>
    <scope>NUCLEOTIDE SEQUENCE [LARGE SCALE GENOMIC DNA]</scope>
    <source>
        <strain evidence="4">DSM 11526</strain>
    </source>
</reference>
<dbReference type="Pfam" id="PF01243">
    <property type="entry name" value="PNPOx_N"/>
    <property type="match status" value="1"/>
</dbReference>
<dbReference type="InterPro" id="IPR052019">
    <property type="entry name" value="F420H2_bilvrd_red/Heme_oxyg"/>
</dbReference>
<dbReference type="STRING" id="1122198.SAMN02745729_101348"/>
<gene>
    <name evidence="3" type="ORF">SAMN02745729_101348</name>
</gene>
<evidence type="ECO:0000259" key="2">
    <source>
        <dbReference type="Pfam" id="PF01243"/>
    </source>
</evidence>
<organism evidence="3 4">
    <name type="scientific">Marinobacterium iners DSM 11526</name>
    <dbReference type="NCBI Taxonomy" id="1122198"/>
    <lineage>
        <taxon>Bacteria</taxon>
        <taxon>Pseudomonadati</taxon>
        <taxon>Pseudomonadota</taxon>
        <taxon>Gammaproteobacteria</taxon>
        <taxon>Oceanospirillales</taxon>
        <taxon>Oceanospirillaceae</taxon>
        <taxon>Marinobacterium</taxon>
    </lineage>
</organism>
<dbReference type="PIRSF" id="PIRSF004633">
    <property type="entry name" value="UCP_PLP_oxd"/>
    <property type="match status" value="1"/>
</dbReference>
<name>A0A1H3Y1W6_9GAMM</name>
<evidence type="ECO:0000313" key="4">
    <source>
        <dbReference type="Proteomes" id="UP000242469"/>
    </source>
</evidence>
<dbReference type="SUPFAM" id="SSF50475">
    <property type="entry name" value="FMN-binding split barrel"/>
    <property type="match status" value="1"/>
</dbReference>
<dbReference type="Proteomes" id="UP000242469">
    <property type="component" value="Unassembled WGS sequence"/>
</dbReference>
<dbReference type="PANTHER" id="PTHR35176">
    <property type="entry name" value="HEME OXYGENASE HI_0854-RELATED"/>
    <property type="match status" value="1"/>
</dbReference>
<dbReference type="InterPro" id="IPR012349">
    <property type="entry name" value="Split_barrel_FMN-bd"/>
</dbReference>
<dbReference type="EMBL" id="FNRJ01000001">
    <property type="protein sequence ID" value="SEA05606.1"/>
    <property type="molecule type" value="Genomic_DNA"/>
</dbReference>
<dbReference type="InterPro" id="IPR011576">
    <property type="entry name" value="Pyridox_Oxase_N"/>
</dbReference>
<dbReference type="AlphaFoldDB" id="A0A1H3Y1W6"/>
<dbReference type="InterPro" id="IPR014419">
    <property type="entry name" value="HutZ"/>
</dbReference>
<evidence type="ECO:0000313" key="3">
    <source>
        <dbReference type="EMBL" id="SEA05606.1"/>
    </source>
</evidence>
<dbReference type="GO" id="GO:0005829">
    <property type="term" value="C:cytosol"/>
    <property type="evidence" value="ECO:0007669"/>
    <property type="project" value="TreeGrafter"/>
</dbReference>
<proteinExistence type="predicted"/>